<dbReference type="Pfam" id="PF08550">
    <property type="entry name" value="GATA_AreA"/>
    <property type="match status" value="1"/>
</dbReference>
<feature type="region of interest" description="Disordered" evidence="10">
    <location>
        <begin position="232"/>
        <end position="257"/>
    </location>
</feature>
<organism evidence="12 13">
    <name type="scientific">Scytalidium lignicola</name>
    <name type="common">Hyphomycete</name>
    <dbReference type="NCBI Taxonomy" id="5539"/>
    <lineage>
        <taxon>Eukaryota</taxon>
        <taxon>Fungi</taxon>
        <taxon>Dikarya</taxon>
        <taxon>Ascomycota</taxon>
        <taxon>Pezizomycotina</taxon>
        <taxon>Leotiomycetes</taxon>
        <taxon>Leotiomycetes incertae sedis</taxon>
        <taxon>Scytalidium</taxon>
    </lineage>
</organism>
<feature type="region of interest" description="Disordered" evidence="10">
    <location>
        <begin position="616"/>
        <end position="723"/>
    </location>
</feature>
<dbReference type="GO" id="GO:0000981">
    <property type="term" value="F:DNA-binding transcription factor activity, RNA polymerase II-specific"/>
    <property type="evidence" value="ECO:0007669"/>
    <property type="project" value="TreeGrafter"/>
</dbReference>
<dbReference type="PRINTS" id="PR00619">
    <property type="entry name" value="GATAZNFINGER"/>
</dbReference>
<protein>
    <recommendedName>
        <fullName evidence="11">GATA-type domain-containing protein</fullName>
    </recommendedName>
</protein>
<comment type="subcellular location">
    <subcellularLocation>
        <location evidence="1">Nucleus</location>
    </subcellularLocation>
</comment>
<dbReference type="InterPro" id="IPR039355">
    <property type="entry name" value="Transcription_factor_GATA"/>
</dbReference>
<evidence type="ECO:0000256" key="1">
    <source>
        <dbReference type="ARBA" id="ARBA00004123"/>
    </source>
</evidence>
<dbReference type="GO" id="GO:0000122">
    <property type="term" value="P:negative regulation of transcription by RNA polymerase II"/>
    <property type="evidence" value="ECO:0007669"/>
    <property type="project" value="TreeGrafter"/>
</dbReference>
<keyword evidence="6" id="KW-0534">Nitrate assimilation</keyword>
<dbReference type="CDD" id="cd00202">
    <property type="entry name" value="ZnF_GATA"/>
    <property type="match status" value="1"/>
</dbReference>
<evidence type="ECO:0000256" key="6">
    <source>
        <dbReference type="ARBA" id="ARBA00023063"/>
    </source>
</evidence>
<evidence type="ECO:0000259" key="11">
    <source>
        <dbReference type="PROSITE" id="PS50114"/>
    </source>
</evidence>
<feature type="compositionally biased region" description="Polar residues" evidence="10">
    <location>
        <begin position="824"/>
        <end position="838"/>
    </location>
</feature>
<dbReference type="GO" id="GO:0045944">
    <property type="term" value="P:positive regulation of transcription by RNA polymerase II"/>
    <property type="evidence" value="ECO:0007669"/>
    <property type="project" value="TreeGrafter"/>
</dbReference>
<dbReference type="GO" id="GO:0042128">
    <property type="term" value="P:nitrate assimilation"/>
    <property type="evidence" value="ECO:0007669"/>
    <property type="project" value="UniProtKB-KW"/>
</dbReference>
<dbReference type="InterPro" id="IPR000679">
    <property type="entry name" value="Znf_GATA"/>
</dbReference>
<evidence type="ECO:0000256" key="9">
    <source>
        <dbReference type="PROSITE-ProRule" id="PRU00094"/>
    </source>
</evidence>
<dbReference type="PROSITE" id="PS00344">
    <property type="entry name" value="GATA_ZN_FINGER_1"/>
    <property type="match status" value="1"/>
</dbReference>
<dbReference type="SMART" id="SM00401">
    <property type="entry name" value="ZnF_GATA"/>
    <property type="match status" value="1"/>
</dbReference>
<reference evidence="12 13" key="1">
    <citation type="submission" date="2018-05" db="EMBL/GenBank/DDBJ databases">
        <title>Draft genome sequence of Scytalidium lignicola DSM 105466, a ubiquitous saprotrophic fungus.</title>
        <authorList>
            <person name="Buettner E."/>
            <person name="Gebauer A.M."/>
            <person name="Hofrichter M."/>
            <person name="Liers C."/>
            <person name="Kellner H."/>
        </authorList>
    </citation>
    <scope>NUCLEOTIDE SEQUENCE [LARGE SCALE GENOMIC DNA]</scope>
    <source>
        <strain evidence="12 13">DSM 105466</strain>
    </source>
</reference>
<dbReference type="AlphaFoldDB" id="A0A3E2HGT5"/>
<feature type="domain" description="GATA-type" evidence="11">
    <location>
        <begin position="727"/>
        <end position="780"/>
    </location>
</feature>
<sequence length="1027" mass="109096">MSGAAAQYGERGGLLQRLHASPDAFNASLESTINHTTSSSTSSVEHDFRVPRNPIDISGWERTTSPADIAITHSSTDVLEKSASSSSRVKLDLSIDKERARQELLRESFFPTWKDDAGSEDLDSPAEMQKKDPLATQIWRLYSKTKKQLPNQERMENLTWRMMAMSLRKRKQEEALRKQKEAAAATMSAPSGIAQLRKNSDLEKEKEKEKEKNSIDAMNFDDFIFAENISTPAGITMSPSPEMGKKEVEKPEKPTSAVASAIPIKMRKESGHQFAIPQSVPVPHHNPRNNDEFNYVQRHVRKTSIDERRTRKRPANFSPQVPAVNSLMISNDLDHDADLQEYSLDNPSTTSMLHQNHHQPGLPFQLDTFNLDHDPIITSAGPYHQNFSFSPSHSPLVQHNGFSAMYNNASMPSTSLNSADYYSPPASAYPSAVSTPQPMGDNDHQYFNRGMDIRTQRNHGYNHGPSNLSNSMGPQYMYNANGGSMFTAVTTGAPSNNSFTAPGSFGMAQHIDPSQVFQSEHPARSPGVHLGNDNMFSFGGDSDNEDEEGTAFADRTLMMQHDFAQSPLDDPNMEMGAGPGLQWDASLPGNFNTQAARYPAGPPRKQVTIGGTEMVTSPLEWDGSGGSLGRNHASSQSVADTRRSGNDRRNQKIARTSSTPNAALMGAQRAGNVFDRNAQSTPSSPPEITGSMSGFSSVAPSRPSSPGGSKQGSMTNLAGAVNNQGDNGVPTTCTNCFTQTTPLWRRNPEGHPLCNACGLFLKLHGVVRPLSLKTDVIKKRNRGSGASIPVGGGGTSTRSSKKIGSGPITSGPNTRKNSIAAPATSGTTTQAASPTNGRARSHNESQSPPSISGSTGNGGSTAGSTPTSYHGSAGSSTGVVSGGKGVVPIAAAPLKATPGPGAAASSMPRSNVSVPKRQRRHSKSVSAIESMDIDSPENSTGSNEAATAKSLGMSMIGSSGNLANMGLANGFGMTTRPIVGPSGMGSIGLQGTQQGIAGIGSGMGVGQNGVAGTGSGPQEWEWLTMSL</sequence>
<dbReference type="PANTHER" id="PTHR10071">
    <property type="entry name" value="TRANSCRIPTION FACTOR GATA FAMILY MEMBER"/>
    <property type="match status" value="1"/>
</dbReference>
<dbReference type="GO" id="GO:0000978">
    <property type="term" value="F:RNA polymerase II cis-regulatory region sequence-specific DNA binding"/>
    <property type="evidence" value="ECO:0007669"/>
    <property type="project" value="TreeGrafter"/>
</dbReference>
<feature type="region of interest" description="Disordered" evidence="10">
    <location>
        <begin position="897"/>
        <end position="945"/>
    </location>
</feature>
<dbReference type="GO" id="GO:0005634">
    <property type="term" value="C:nucleus"/>
    <property type="evidence" value="ECO:0007669"/>
    <property type="project" value="UniProtKB-SubCell"/>
</dbReference>
<proteinExistence type="predicted"/>
<dbReference type="GO" id="GO:0008270">
    <property type="term" value="F:zinc ion binding"/>
    <property type="evidence" value="ECO:0007669"/>
    <property type="project" value="UniProtKB-KW"/>
</dbReference>
<dbReference type="InterPro" id="IPR013088">
    <property type="entry name" value="Znf_NHR/GATA"/>
</dbReference>
<dbReference type="Proteomes" id="UP000258309">
    <property type="component" value="Unassembled WGS sequence"/>
</dbReference>
<evidence type="ECO:0000256" key="10">
    <source>
        <dbReference type="SAM" id="MobiDB-lite"/>
    </source>
</evidence>
<gene>
    <name evidence="12" type="ORF">B7463_g3748</name>
</gene>
<evidence type="ECO:0000256" key="8">
    <source>
        <dbReference type="ARBA" id="ARBA00023242"/>
    </source>
</evidence>
<dbReference type="OrthoDB" id="515401at2759"/>
<feature type="non-terminal residue" evidence="12">
    <location>
        <position position="1027"/>
    </location>
</feature>
<evidence type="ECO:0000313" key="12">
    <source>
        <dbReference type="EMBL" id="RFU32619.1"/>
    </source>
</evidence>
<name>A0A3E2HGT5_SCYLI</name>
<feature type="compositionally biased region" description="Polar residues" evidence="10">
    <location>
        <begin position="807"/>
        <end position="817"/>
    </location>
</feature>
<accession>A0A3E2HGT5</accession>
<keyword evidence="8" id="KW-0539">Nucleus</keyword>
<dbReference type="PROSITE" id="PS50114">
    <property type="entry name" value="GATA_ZN_FINGER_2"/>
    <property type="match status" value="1"/>
</dbReference>
<dbReference type="PANTHER" id="PTHR10071:SF281">
    <property type="entry name" value="BOX A-BINDING FACTOR-RELATED"/>
    <property type="match status" value="1"/>
</dbReference>
<dbReference type="Pfam" id="PF00320">
    <property type="entry name" value="GATA"/>
    <property type="match status" value="1"/>
</dbReference>
<evidence type="ECO:0000256" key="3">
    <source>
        <dbReference type="ARBA" id="ARBA00022771"/>
    </source>
</evidence>
<dbReference type="EMBL" id="NCSJ02000051">
    <property type="protein sequence ID" value="RFU32619.1"/>
    <property type="molecule type" value="Genomic_DNA"/>
</dbReference>
<feature type="compositionally biased region" description="Basic and acidic residues" evidence="10">
    <location>
        <begin position="640"/>
        <end position="650"/>
    </location>
</feature>
<feature type="compositionally biased region" description="Low complexity" evidence="10">
    <location>
        <begin position="796"/>
        <end position="806"/>
    </location>
</feature>
<keyword evidence="7" id="KW-0804">Transcription</keyword>
<feature type="compositionally biased region" description="Polar residues" evidence="10">
    <location>
        <begin position="690"/>
        <end position="723"/>
    </location>
</feature>
<feature type="compositionally biased region" description="Polar residues" evidence="10">
    <location>
        <begin position="936"/>
        <end position="945"/>
    </location>
</feature>
<dbReference type="OMA" id="WRMMAMS"/>
<keyword evidence="5" id="KW-0805">Transcription regulation</keyword>
<evidence type="ECO:0000256" key="2">
    <source>
        <dbReference type="ARBA" id="ARBA00022723"/>
    </source>
</evidence>
<feature type="non-terminal residue" evidence="12">
    <location>
        <position position="1"/>
    </location>
</feature>
<comment type="caution">
    <text evidence="12">The sequence shown here is derived from an EMBL/GenBank/DDBJ whole genome shotgun (WGS) entry which is preliminary data.</text>
</comment>
<evidence type="ECO:0000256" key="7">
    <source>
        <dbReference type="ARBA" id="ARBA00023163"/>
    </source>
</evidence>
<keyword evidence="13" id="KW-1185">Reference proteome</keyword>
<feature type="compositionally biased region" description="Low complexity" evidence="10">
    <location>
        <begin position="862"/>
        <end position="878"/>
    </location>
</feature>
<dbReference type="STRING" id="5539.A0A3E2HGT5"/>
<evidence type="ECO:0000313" key="13">
    <source>
        <dbReference type="Proteomes" id="UP000258309"/>
    </source>
</evidence>
<keyword evidence="2" id="KW-0479">Metal-binding</keyword>
<evidence type="ECO:0000256" key="4">
    <source>
        <dbReference type="ARBA" id="ARBA00022833"/>
    </source>
</evidence>
<feature type="compositionally biased region" description="Basic and acidic residues" evidence="10">
    <location>
        <begin position="243"/>
        <end position="253"/>
    </location>
</feature>
<dbReference type="InterPro" id="IPR013860">
    <property type="entry name" value="AreA_GATA"/>
</dbReference>
<keyword evidence="4" id="KW-0862">Zinc</keyword>
<dbReference type="FunFam" id="3.30.50.10:FF:000007">
    <property type="entry name" value="Nitrogen regulatory AreA, N-terminal"/>
    <property type="match status" value="1"/>
</dbReference>
<keyword evidence="3 9" id="KW-0863">Zinc-finger</keyword>
<feature type="region of interest" description="Disordered" evidence="10">
    <location>
        <begin position="782"/>
        <end position="878"/>
    </location>
</feature>
<dbReference type="SUPFAM" id="SSF57716">
    <property type="entry name" value="Glucocorticoid receptor-like (DNA-binding domain)"/>
    <property type="match status" value="1"/>
</dbReference>
<dbReference type="Gene3D" id="3.30.50.10">
    <property type="entry name" value="Erythroid Transcription Factor GATA-1, subunit A"/>
    <property type="match status" value="1"/>
</dbReference>
<evidence type="ECO:0000256" key="5">
    <source>
        <dbReference type="ARBA" id="ARBA00023015"/>
    </source>
</evidence>